<reference evidence="3" key="1">
    <citation type="journal article" date="2019" name="Int. J. Syst. Evol. Microbiol.">
        <title>The Global Catalogue of Microorganisms (GCM) 10K type strain sequencing project: providing services to taxonomists for standard genome sequencing and annotation.</title>
        <authorList>
            <consortium name="The Broad Institute Genomics Platform"/>
            <consortium name="The Broad Institute Genome Sequencing Center for Infectious Disease"/>
            <person name="Wu L."/>
            <person name="Ma J."/>
        </authorList>
    </citation>
    <scope>NUCLEOTIDE SEQUENCE [LARGE SCALE GENOMIC DNA]</scope>
    <source>
        <strain evidence="3">CGMCC 1.12851</strain>
    </source>
</reference>
<dbReference type="GO" id="GO:0016301">
    <property type="term" value="F:kinase activity"/>
    <property type="evidence" value="ECO:0007669"/>
    <property type="project" value="UniProtKB-KW"/>
</dbReference>
<dbReference type="Pfam" id="PF00781">
    <property type="entry name" value="DAGK_cat"/>
    <property type="match status" value="1"/>
</dbReference>
<feature type="domain" description="DAGKc" evidence="1">
    <location>
        <begin position="5"/>
        <end position="122"/>
    </location>
</feature>
<evidence type="ECO:0000259" key="1">
    <source>
        <dbReference type="Pfam" id="PF00781"/>
    </source>
</evidence>
<dbReference type="InterPro" id="IPR017438">
    <property type="entry name" value="ATP-NAD_kinase_N"/>
</dbReference>
<dbReference type="InterPro" id="IPR001206">
    <property type="entry name" value="Diacylglycerol_kinase_cat_dom"/>
</dbReference>
<name>A0ABQ1JDE4_9SPHN</name>
<dbReference type="Proteomes" id="UP000614261">
    <property type="component" value="Unassembled WGS sequence"/>
</dbReference>
<accession>A0ABQ1JDE4</accession>
<dbReference type="RefSeq" id="WP_229736974.1">
    <property type="nucleotide sequence ID" value="NZ_BMGD01000003.1"/>
</dbReference>
<dbReference type="InterPro" id="IPR016064">
    <property type="entry name" value="NAD/diacylglycerol_kinase_sf"/>
</dbReference>
<organism evidence="2 3">
    <name type="scientific">Blastomonas aquatica</name>
    <dbReference type="NCBI Taxonomy" id="1510276"/>
    <lineage>
        <taxon>Bacteria</taxon>
        <taxon>Pseudomonadati</taxon>
        <taxon>Pseudomonadota</taxon>
        <taxon>Alphaproteobacteria</taxon>
        <taxon>Sphingomonadales</taxon>
        <taxon>Sphingomonadaceae</taxon>
        <taxon>Blastomonas</taxon>
    </lineage>
</organism>
<keyword evidence="3" id="KW-1185">Reference proteome</keyword>
<protein>
    <submittedName>
        <fullName evidence="2">Diacylglycerol kinase</fullName>
    </submittedName>
</protein>
<sequence>MTCTWLIVNEASGSYDADVIADIATWFTDGGRPVDRIVRCPDETLPTPDKLDAAGVGILAIYAGDGTTNSALKAAAGWDGAVLILPGGTMNLLARALHGESSCEEIVARACAERRTRRLSTVEIGNNIAYVGVIAGPTTSWAKVRENARHTEVADLMFTAIPEAISETLSGPEVGIEGQTETFPAIFAAPRESSMALCGFTASNIGEVVAHASAWLGGDFREGPRVDLGEAARATLVSEAETIGLLIDGEAAECAPGDSLRLGHAPHNFITTCSPEGVDPAARS</sequence>
<evidence type="ECO:0000313" key="2">
    <source>
        <dbReference type="EMBL" id="GGB66134.1"/>
    </source>
</evidence>
<dbReference type="EMBL" id="BMGD01000003">
    <property type="protein sequence ID" value="GGB66134.1"/>
    <property type="molecule type" value="Genomic_DNA"/>
</dbReference>
<evidence type="ECO:0000313" key="3">
    <source>
        <dbReference type="Proteomes" id="UP000614261"/>
    </source>
</evidence>
<dbReference type="Gene3D" id="3.40.50.10330">
    <property type="entry name" value="Probable inorganic polyphosphate/atp-NAD kinase, domain 1"/>
    <property type="match status" value="1"/>
</dbReference>
<proteinExistence type="predicted"/>
<dbReference type="SUPFAM" id="SSF111331">
    <property type="entry name" value="NAD kinase/diacylglycerol kinase-like"/>
    <property type="match status" value="1"/>
</dbReference>
<keyword evidence="2" id="KW-0808">Transferase</keyword>
<comment type="caution">
    <text evidence="2">The sequence shown here is derived from an EMBL/GenBank/DDBJ whole genome shotgun (WGS) entry which is preliminary data.</text>
</comment>
<keyword evidence="2" id="KW-0418">Kinase</keyword>
<gene>
    <name evidence="2" type="ORF">GCM10010833_21620</name>
</gene>